<dbReference type="OrthoDB" id="2692154at2"/>
<evidence type="ECO:0000313" key="2">
    <source>
        <dbReference type="Proteomes" id="UP000530514"/>
    </source>
</evidence>
<dbReference type="AlphaFoldDB" id="A0A7W1X9R8"/>
<organism evidence="1 2">
    <name type="scientific">Thermoactinomyces daqus</name>
    <dbReference type="NCBI Taxonomy" id="1329516"/>
    <lineage>
        <taxon>Bacteria</taxon>
        <taxon>Bacillati</taxon>
        <taxon>Bacillota</taxon>
        <taxon>Bacilli</taxon>
        <taxon>Bacillales</taxon>
        <taxon>Thermoactinomycetaceae</taxon>
        <taxon>Thermoactinomyces</taxon>
    </lineage>
</organism>
<name>A0A7W1X9R8_9BACL</name>
<protein>
    <submittedName>
        <fullName evidence="1">Uncharacterized protein</fullName>
    </submittedName>
</protein>
<dbReference type="EMBL" id="JACEIP010000008">
    <property type="protein sequence ID" value="MBA4542636.1"/>
    <property type="molecule type" value="Genomic_DNA"/>
</dbReference>
<proteinExistence type="predicted"/>
<dbReference type="RefSeq" id="WP_033101735.1">
    <property type="nucleotide sequence ID" value="NZ_JACEIP010000008.1"/>
</dbReference>
<keyword evidence="2" id="KW-1185">Reference proteome</keyword>
<dbReference type="Proteomes" id="UP000530514">
    <property type="component" value="Unassembled WGS sequence"/>
</dbReference>
<accession>A0A7W1X9R8</accession>
<reference evidence="1 2" key="1">
    <citation type="submission" date="2020-07" db="EMBL/GenBank/DDBJ databases">
        <authorList>
            <person name="Feng H."/>
        </authorList>
    </citation>
    <scope>NUCLEOTIDE SEQUENCE [LARGE SCALE GENOMIC DNA]</scope>
    <source>
        <strain evidence="2">s-11</strain>
    </source>
</reference>
<gene>
    <name evidence="1" type="ORF">H1164_06935</name>
</gene>
<comment type="caution">
    <text evidence="1">The sequence shown here is derived from an EMBL/GenBank/DDBJ whole genome shotgun (WGS) entry which is preliminary data.</text>
</comment>
<sequence>MEIRISAQKLRSGSLQAVRTGLERGQRPGKRIGSLREGMRMREILGPPRALKPYRFSLFR</sequence>
<evidence type="ECO:0000313" key="1">
    <source>
        <dbReference type="EMBL" id="MBA4542636.1"/>
    </source>
</evidence>